<feature type="transmembrane region" description="Helical" evidence="2">
    <location>
        <begin position="41"/>
        <end position="60"/>
    </location>
</feature>
<organism evidence="3">
    <name type="scientific">Rosellinia necatrix</name>
    <name type="common">White root-rot fungus</name>
    <dbReference type="NCBI Taxonomy" id="77044"/>
    <lineage>
        <taxon>Eukaryota</taxon>
        <taxon>Fungi</taxon>
        <taxon>Dikarya</taxon>
        <taxon>Ascomycota</taxon>
        <taxon>Pezizomycotina</taxon>
        <taxon>Sordariomycetes</taxon>
        <taxon>Xylariomycetidae</taxon>
        <taxon>Xylariales</taxon>
        <taxon>Xylariaceae</taxon>
        <taxon>Rosellinia</taxon>
    </lineage>
</organism>
<evidence type="ECO:0000256" key="2">
    <source>
        <dbReference type="SAM" id="Phobius"/>
    </source>
</evidence>
<keyword evidence="4" id="KW-1185">Reference proteome</keyword>
<reference evidence="3" key="1">
    <citation type="submission" date="2016-03" db="EMBL/GenBank/DDBJ databases">
        <title>Draft genome sequence of Rosellinia necatrix.</title>
        <authorList>
            <person name="Kanematsu S."/>
        </authorList>
    </citation>
    <scope>NUCLEOTIDE SEQUENCE [LARGE SCALE GENOMIC DNA]</scope>
    <source>
        <strain evidence="3">W97</strain>
    </source>
</reference>
<keyword evidence="2" id="KW-1133">Transmembrane helix</keyword>
<dbReference type="OrthoDB" id="4682787at2759"/>
<dbReference type="STRING" id="77044.A0A1S8A7V1"/>
<evidence type="ECO:0000256" key="1">
    <source>
        <dbReference type="SAM" id="MobiDB-lite"/>
    </source>
</evidence>
<feature type="region of interest" description="Disordered" evidence="1">
    <location>
        <begin position="1"/>
        <end position="37"/>
    </location>
</feature>
<protein>
    <submittedName>
        <fullName evidence="3">Uncharacterized protein</fullName>
    </submittedName>
</protein>
<evidence type="ECO:0000313" key="3">
    <source>
        <dbReference type="EMBL" id="GAW26174.1"/>
    </source>
</evidence>
<accession>A0A1S8A7V1</accession>
<dbReference type="AlphaFoldDB" id="A0A1S8A7V1"/>
<dbReference type="EMBL" id="DF977468">
    <property type="protein sequence ID" value="GAW26174.1"/>
    <property type="molecule type" value="Genomic_DNA"/>
</dbReference>
<name>A0A1S8A7V1_ROSNE</name>
<dbReference type="Proteomes" id="UP000054516">
    <property type="component" value="Unassembled WGS sequence"/>
</dbReference>
<proteinExistence type="predicted"/>
<gene>
    <name evidence="3" type="ORF">SAMD00023353_2300900</name>
</gene>
<sequence length="90" mass="9503">MDPDQWDSLTPEQQDAVLSGPALDPPPGVDPGRHSPPNHNALVLGVTTTLLVLTTACALVRTYSKLAIDRKVNLGDILALLGYVSSLSTL</sequence>
<keyword evidence="2" id="KW-0812">Transmembrane</keyword>
<keyword evidence="2" id="KW-0472">Membrane</keyword>
<evidence type="ECO:0000313" key="4">
    <source>
        <dbReference type="Proteomes" id="UP000054516"/>
    </source>
</evidence>